<protein>
    <submittedName>
        <fullName evidence="2">Uncharacterized protein</fullName>
    </submittedName>
</protein>
<evidence type="ECO:0000313" key="2">
    <source>
        <dbReference type="EMBL" id="KAK3738940.1"/>
    </source>
</evidence>
<name>A0AAE1CVZ4_9GAST</name>
<dbReference type="Proteomes" id="UP001283361">
    <property type="component" value="Unassembled WGS sequence"/>
</dbReference>
<sequence length="67" mass="7149">MNPNLSNVEKVEGVSAASGPTGQCSKQKRRCLTSLGCAGMLEQFDSVVTLEFARPSQVTYSPGIEKD</sequence>
<dbReference type="AlphaFoldDB" id="A0AAE1CVZ4"/>
<feature type="region of interest" description="Disordered" evidence="1">
    <location>
        <begin position="1"/>
        <end position="25"/>
    </location>
</feature>
<accession>A0AAE1CVZ4</accession>
<proteinExistence type="predicted"/>
<organism evidence="2 3">
    <name type="scientific">Elysia crispata</name>
    <name type="common">lettuce slug</name>
    <dbReference type="NCBI Taxonomy" id="231223"/>
    <lineage>
        <taxon>Eukaryota</taxon>
        <taxon>Metazoa</taxon>
        <taxon>Spiralia</taxon>
        <taxon>Lophotrochozoa</taxon>
        <taxon>Mollusca</taxon>
        <taxon>Gastropoda</taxon>
        <taxon>Heterobranchia</taxon>
        <taxon>Euthyneura</taxon>
        <taxon>Panpulmonata</taxon>
        <taxon>Sacoglossa</taxon>
        <taxon>Placobranchoidea</taxon>
        <taxon>Plakobranchidae</taxon>
        <taxon>Elysia</taxon>
    </lineage>
</organism>
<gene>
    <name evidence="2" type="ORF">RRG08_006507</name>
</gene>
<evidence type="ECO:0000256" key="1">
    <source>
        <dbReference type="SAM" id="MobiDB-lite"/>
    </source>
</evidence>
<keyword evidence="3" id="KW-1185">Reference proteome</keyword>
<comment type="caution">
    <text evidence="2">The sequence shown here is derived from an EMBL/GenBank/DDBJ whole genome shotgun (WGS) entry which is preliminary data.</text>
</comment>
<evidence type="ECO:0000313" key="3">
    <source>
        <dbReference type="Proteomes" id="UP001283361"/>
    </source>
</evidence>
<dbReference type="EMBL" id="JAWDGP010006562">
    <property type="protein sequence ID" value="KAK3738940.1"/>
    <property type="molecule type" value="Genomic_DNA"/>
</dbReference>
<reference evidence="2" key="1">
    <citation type="journal article" date="2023" name="G3 (Bethesda)">
        <title>A reference genome for the long-term kleptoplast-retaining sea slug Elysia crispata morphotype clarki.</title>
        <authorList>
            <person name="Eastman K.E."/>
            <person name="Pendleton A.L."/>
            <person name="Shaikh M.A."/>
            <person name="Suttiyut T."/>
            <person name="Ogas R."/>
            <person name="Tomko P."/>
            <person name="Gavelis G."/>
            <person name="Widhalm J.R."/>
            <person name="Wisecaver J.H."/>
        </authorList>
    </citation>
    <scope>NUCLEOTIDE SEQUENCE</scope>
    <source>
        <strain evidence="2">ECLA1</strain>
    </source>
</reference>